<sequence length="59" mass="6446">FSGKLIVVAGEVRGAALGSRELGSMEFTPIPSRECSPRFCGQGIESHVRASQIITRWRN</sequence>
<evidence type="ECO:0000313" key="2">
    <source>
        <dbReference type="Proteomes" id="UP001412239"/>
    </source>
</evidence>
<evidence type="ECO:0000313" key="1">
    <source>
        <dbReference type="EMBL" id="CUS11738.1"/>
    </source>
</evidence>
<dbReference type="Proteomes" id="UP001412239">
    <property type="component" value="Unassembled WGS sequence"/>
</dbReference>
<proteinExistence type="predicted"/>
<protein>
    <submittedName>
        <fullName evidence="1">Uncharacterized protein</fullName>
    </submittedName>
</protein>
<feature type="non-terminal residue" evidence="1">
    <location>
        <position position="1"/>
    </location>
</feature>
<name>A0A292PYN3_9PEZI</name>
<accession>A0A292PYN3</accession>
<dbReference type="AlphaFoldDB" id="A0A292PYN3"/>
<feature type="non-terminal residue" evidence="1">
    <location>
        <position position="59"/>
    </location>
</feature>
<reference evidence="1" key="1">
    <citation type="submission" date="2015-10" db="EMBL/GenBank/DDBJ databases">
        <authorList>
            <person name="Regsiter A."/>
            <person name="william w."/>
        </authorList>
    </citation>
    <scope>NUCLEOTIDE SEQUENCE</scope>
    <source>
        <strain evidence="1">Montdore</strain>
    </source>
</reference>
<keyword evidence="2" id="KW-1185">Reference proteome</keyword>
<organism evidence="1 2">
    <name type="scientific">Tuber aestivum</name>
    <name type="common">summer truffle</name>
    <dbReference type="NCBI Taxonomy" id="59557"/>
    <lineage>
        <taxon>Eukaryota</taxon>
        <taxon>Fungi</taxon>
        <taxon>Dikarya</taxon>
        <taxon>Ascomycota</taxon>
        <taxon>Pezizomycotina</taxon>
        <taxon>Pezizomycetes</taxon>
        <taxon>Pezizales</taxon>
        <taxon>Tuberaceae</taxon>
        <taxon>Tuber</taxon>
    </lineage>
</organism>
<gene>
    <name evidence="1" type="ORF">GSTUAT00004193001</name>
</gene>
<dbReference type="EMBL" id="LN891013">
    <property type="protein sequence ID" value="CUS11738.1"/>
    <property type="molecule type" value="Genomic_DNA"/>
</dbReference>